<dbReference type="AlphaFoldDB" id="A0AAN5AMZ1"/>
<reference evidence="1 2" key="1">
    <citation type="submission" date="2021-12" db="EMBL/GenBank/DDBJ databases">
        <title>Genome sequencing of bacteria with rrn-lacking chromosome and rrn-plasmid.</title>
        <authorList>
            <person name="Anda M."/>
            <person name="Iwasaki W."/>
        </authorList>
    </citation>
    <scope>NUCLEOTIDE SEQUENCE [LARGE SCALE GENOMIC DNA]</scope>
    <source>
        <strain evidence="1 2">NBRC 15940</strain>
    </source>
</reference>
<evidence type="ECO:0000313" key="1">
    <source>
        <dbReference type="EMBL" id="GJM62861.1"/>
    </source>
</evidence>
<dbReference type="PROSITE" id="PS51257">
    <property type="entry name" value="PROKAR_LIPOPROTEIN"/>
    <property type="match status" value="1"/>
</dbReference>
<accession>A0AAN5AMZ1</accession>
<name>A0AAN5AMZ1_9BACT</name>
<dbReference type="Proteomes" id="UP001310022">
    <property type="component" value="Unassembled WGS sequence"/>
</dbReference>
<sequence length="58" mass="6354">MKSVKRIFLLLLWSSLLMMGSCMNPRLSTSAGVDVHWGPNGPQVRPHMNVGVYGGGRL</sequence>
<organism evidence="1 2">
    <name type="scientific">Persicobacter diffluens</name>
    <dbReference type="NCBI Taxonomy" id="981"/>
    <lineage>
        <taxon>Bacteria</taxon>
        <taxon>Pseudomonadati</taxon>
        <taxon>Bacteroidota</taxon>
        <taxon>Cytophagia</taxon>
        <taxon>Cytophagales</taxon>
        <taxon>Persicobacteraceae</taxon>
        <taxon>Persicobacter</taxon>
    </lineage>
</organism>
<gene>
    <name evidence="1" type="ORF">PEDI_34130</name>
</gene>
<protein>
    <submittedName>
        <fullName evidence="1">Uncharacterized protein</fullName>
    </submittedName>
</protein>
<dbReference type="EMBL" id="BQKE01000002">
    <property type="protein sequence ID" value="GJM62861.1"/>
    <property type="molecule type" value="Genomic_DNA"/>
</dbReference>
<proteinExistence type="predicted"/>
<dbReference type="RefSeq" id="WP_338238092.1">
    <property type="nucleotide sequence ID" value="NZ_BQKE01000002.1"/>
</dbReference>
<evidence type="ECO:0000313" key="2">
    <source>
        <dbReference type="Proteomes" id="UP001310022"/>
    </source>
</evidence>
<keyword evidence="2" id="KW-1185">Reference proteome</keyword>
<comment type="caution">
    <text evidence="1">The sequence shown here is derived from an EMBL/GenBank/DDBJ whole genome shotgun (WGS) entry which is preliminary data.</text>
</comment>